<feature type="domain" description="Fido" evidence="1">
    <location>
        <begin position="124"/>
        <end position="284"/>
    </location>
</feature>
<organism evidence="2 3">
    <name type="scientific">Piscinibacterium candidicorallinum</name>
    <dbReference type="NCBI Taxonomy" id="1793872"/>
    <lineage>
        <taxon>Bacteria</taxon>
        <taxon>Pseudomonadati</taxon>
        <taxon>Pseudomonadota</taxon>
        <taxon>Betaproteobacteria</taxon>
        <taxon>Burkholderiales</taxon>
        <taxon>Piscinibacterium</taxon>
    </lineage>
</organism>
<dbReference type="InterPro" id="IPR040198">
    <property type="entry name" value="Fido_containing"/>
</dbReference>
<evidence type="ECO:0000259" key="1">
    <source>
        <dbReference type="PROSITE" id="PS51459"/>
    </source>
</evidence>
<dbReference type="SUPFAM" id="SSF140931">
    <property type="entry name" value="Fic-like"/>
    <property type="match status" value="1"/>
</dbReference>
<evidence type="ECO:0000313" key="3">
    <source>
        <dbReference type="Proteomes" id="UP001595556"/>
    </source>
</evidence>
<proteinExistence type="predicted"/>
<protein>
    <submittedName>
        <fullName evidence="2">Fic family protein</fullName>
    </submittedName>
</protein>
<comment type="caution">
    <text evidence="2">The sequence shown here is derived from an EMBL/GenBank/DDBJ whole genome shotgun (WGS) entry which is preliminary data.</text>
</comment>
<keyword evidence="3" id="KW-1185">Reference proteome</keyword>
<dbReference type="Gene3D" id="1.10.3290.10">
    <property type="entry name" value="Fido-like domain"/>
    <property type="match status" value="1"/>
</dbReference>
<sequence>MLPQIVDRYTHPAQFQPLLPGERKLSPLIERAHGVVDAARSLQVGEGLRAQLADLLRVMNSFYSNKIEGEHTRPADLKRALERQFDDQPDIARKQRLAVAHMQAEAALERRLGNDQGQNLDWLYSKRALSEIHDALFRHAAPENIRLHDGSSLVPGAFRDRDVMVGRHHAPAHEHLDAFISAWCIAYGHAKDTGPALVSALASHHRLAWIHPWPDGTGRTCRLHTLLTLHALRLTRGLWSPLRGFARTEQEYRERLAAADEPRRNDLDGRGALTESGLVSWIEYSLSVCEDQIAFMRDRIDGRQIEQGLQLALQYEAQQKSGIRQEALRGLHYLYLRGGELARGEFKQMLPGSDRSKTSLLAALLQQGYLQTSSERGPVSFSLPFHALRFVLPRLWPEAEAG</sequence>
<name>A0ABV7H6U3_9BURK</name>
<dbReference type="PANTHER" id="PTHR13504">
    <property type="entry name" value="FIDO DOMAIN-CONTAINING PROTEIN DDB_G0283145"/>
    <property type="match status" value="1"/>
</dbReference>
<gene>
    <name evidence="2" type="ORF">ACFOEN_11800</name>
</gene>
<dbReference type="Pfam" id="PF02661">
    <property type="entry name" value="Fic"/>
    <property type="match status" value="1"/>
</dbReference>
<dbReference type="EMBL" id="JBHRTI010000004">
    <property type="protein sequence ID" value="MFC3148326.1"/>
    <property type="molecule type" value="Genomic_DNA"/>
</dbReference>
<evidence type="ECO:0000313" key="2">
    <source>
        <dbReference type="EMBL" id="MFC3148326.1"/>
    </source>
</evidence>
<dbReference type="RefSeq" id="WP_377304147.1">
    <property type="nucleotide sequence ID" value="NZ_CP180191.1"/>
</dbReference>
<dbReference type="InterPro" id="IPR036597">
    <property type="entry name" value="Fido-like_dom_sf"/>
</dbReference>
<dbReference type="PROSITE" id="PS51459">
    <property type="entry name" value="FIDO"/>
    <property type="match status" value="1"/>
</dbReference>
<dbReference type="InterPro" id="IPR003812">
    <property type="entry name" value="Fido"/>
</dbReference>
<reference evidence="3" key="1">
    <citation type="journal article" date="2019" name="Int. J. Syst. Evol. Microbiol.">
        <title>The Global Catalogue of Microorganisms (GCM) 10K type strain sequencing project: providing services to taxonomists for standard genome sequencing and annotation.</title>
        <authorList>
            <consortium name="The Broad Institute Genomics Platform"/>
            <consortium name="The Broad Institute Genome Sequencing Center for Infectious Disease"/>
            <person name="Wu L."/>
            <person name="Ma J."/>
        </authorList>
    </citation>
    <scope>NUCLEOTIDE SEQUENCE [LARGE SCALE GENOMIC DNA]</scope>
    <source>
        <strain evidence="3">KCTC 52168</strain>
    </source>
</reference>
<accession>A0ABV7H6U3</accession>
<dbReference type="PANTHER" id="PTHR13504:SF38">
    <property type="entry name" value="FIDO DOMAIN-CONTAINING PROTEIN"/>
    <property type="match status" value="1"/>
</dbReference>
<dbReference type="Proteomes" id="UP001595556">
    <property type="component" value="Unassembled WGS sequence"/>
</dbReference>